<comment type="subcellular location">
    <subcellularLocation>
        <location evidence="6">Cytoplasm</location>
    </subcellularLocation>
</comment>
<dbReference type="HAMAP" id="MF_01848">
    <property type="entry name" value="23SrRNA_methyltr_F"/>
    <property type="match status" value="1"/>
</dbReference>
<evidence type="ECO:0000256" key="4">
    <source>
        <dbReference type="ARBA" id="ARBA00022679"/>
    </source>
</evidence>
<dbReference type="GO" id="GO:0070475">
    <property type="term" value="P:rRNA base methylation"/>
    <property type="evidence" value="ECO:0007669"/>
    <property type="project" value="TreeGrafter"/>
</dbReference>
<organism evidence="7 8">
    <name type="scientific">Saonia flava</name>
    <dbReference type="NCBI Taxonomy" id="523696"/>
    <lineage>
        <taxon>Bacteria</taxon>
        <taxon>Pseudomonadati</taxon>
        <taxon>Bacteroidota</taxon>
        <taxon>Flavobacteriia</taxon>
        <taxon>Flavobacteriales</taxon>
        <taxon>Flavobacteriaceae</taxon>
        <taxon>Saonia</taxon>
    </lineage>
</organism>
<dbReference type="AlphaFoldDB" id="A0A846QWJ7"/>
<evidence type="ECO:0000313" key="7">
    <source>
        <dbReference type="EMBL" id="NJB69955.1"/>
    </source>
</evidence>
<dbReference type="EMBL" id="JAATJJ010000001">
    <property type="protein sequence ID" value="NJB69955.1"/>
    <property type="molecule type" value="Genomic_DNA"/>
</dbReference>
<dbReference type="Proteomes" id="UP000590442">
    <property type="component" value="Unassembled WGS sequence"/>
</dbReference>
<evidence type="ECO:0000256" key="1">
    <source>
        <dbReference type="ARBA" id="ARBA00022490"/>
    </source>
</evidence>
<keyword evidence="3 6" id="KW-0489">Methyltransferase</keyword>
<keyword evidence="4 6" id="KW-0808">Transferase</keyword>
<keyword evidence="8" id="KW-1185">Reference proteome</keyword>
<dbReference type="Pfam" id="PF05971">
    <property type="entry name" value="Methyltransf_10"/>
    <property type="match status" value="1"/>
</dbReference>
<evidence type="ECO:0000256" key="2">
    <source>
        <dbReference type="ARBA" id="ARBA00022552"/>
    </source>
</evidence>
<dbReference type="InterPro" id="IPR010286">
    <property type="entry name" value="METTL16/RlmF"/>
</dbReference>
<dbReference type="RefSeq" id="WP_167960352.1">
    <property type="nucleotide sequence ID" value="NZ_JAATJJ010000001.1"/>
</dbReference>
<accession>A0A846QWJ7</accession>
<dbReference type="NCBIfam" id="NF008725">
    <property type="entry name" value="PRK11727.1"/>
    <property type="match status" value="1"/>
</dbReference>
<comment type="similarity">
    <text evidence="6">Belongs to the methyltransferase superfamily. METTL16/RlmF family.</text>
</comment>
<dbReference type="GO" id="GO:0052907">
    <property type="term" value="F:23S rRNA (adenine(1618)-N(6))-methyltransferase activity"/>
    <property type="evidence" value="ECO:0007669"/>
    <property type="project" value="UniProtKB-EC"/>
</dbReference>
<dbReference type="Gene3D" id="3.40.50.150">
    <property type="entry name" value="Vaccinia Virus protein VP39"/>
    <property type="match status" value="1"/>
</dbReference>
<dbReference type="InterPro" id="IPR029063">
    <property type="entry name" value="SAM-dependent_MTases_sf"/>
</dbReference>
<proteinExistence type="inferred from homology"/>
<keyword evidence="2 6" id="KW-0698">rRNA processing</keyword>
<evidence type="ECO:0000313" key="8">
    <source>
        <dbReference type="Proteomes" id="UP000590442"/>
    </source>
</evidence>
<comment type="function">
    <text evidence="6">Specifically methylates the adenine in position 1618 of 23S rRNA.</text>
</comment>
<dbReference type="PIRSF" id="PIRSF029038">
    <property type="entry name" value="Mtase_YbiN_prd"/>
    <property type="match status" value="1"/>
</dbReference>
<gene>
    <name evidence="6" type="primary">rlmF</name>
    <name evidence="7" type="ORF">GGR42_000417</name>
</gene>
<evidence type="ECO:0000256" key="3">
    <source>
        <dbReference type="ARBA" id="ARBA00022603"/>
    </source>
</evidence>
<dbReference type="InterPro" id="IPR016909">
    <property type="entry name" value="rRNA_lsu_MeTfrase_F"/>
</dbReference>
<dbReference type="PANTHER" id="PTHR13393">
    <property type="entry name" value="SAM-DEPENDENT METHYLTRANSFERASE"/>
    <property type="match status" value="1"/>
</dbReference>
<dbReference type="PANTHER" id="PTHR13393:SF0">
    <property type="entry name" value="RNA N6-ADENOSINE-METHYLTRANSFERASE METTL16"/>
    <property type="match status" value="1"/>
</dbReference>
<dbReference type="SUPFAM" id="SSF53335">
    <property type="entry name" value="S-adenosyl-L-methionine-dependent methyltransferases"/>
    <property type="match status" value="1"/>
</dbReference>
<name>A0A846QWJ7_9FLAO</name>
<dbReference type="CDD" id="cd02440">
    <property type="entry name" value="AdoMet_MTases"/>
    <property type="match status" value="1"/>
</dbReference>
<protein>
    <recommendedName>
        <fullName evidence="6">Ribosomal RNA large subunit methyltransferase F</fullName>
        <ecNumber evidence="6">2.1.1.181</ecNumber>
    </recommendedName>
    <alternativeName>
        <fullName evidence="6">23S rRNA mA1618 methyltransferase</fullName>
    </alternativeName>
    <alternativeName>
        <fullName evidence="6">rRNA adenine N-6-methyltransferase</fullName>
    </alternativeName>
</protein>
<comment type="catalytic activity">
    <reaction evidence="6">
        <text>adenosine(1618) in 23S rRNA + S-adenosyl-L-methionine = N(6)-methyladenosine(1618) in 23S rRNA + S-adenosyl-L-homocysteine + H(+)</text>
        <dbReference type="Rhea" id="RHEA:16497"/>
        <dbReference type="Rhea" id="RHEA-COMP:10229"/>
        <dbReference type="Rhea" id="RHEA-COMP:10231"/>
        <dbReference type="ChEBI" id="CHEBI:15378"/>
        <dbReference type="ChEBI" id="CHEBI:57856"/>
        <dbReference type="ChEBI" id="CHEBI:59789"/>
        <dbReference type="ChEBI" id="CHEBI:74411"/>
        <dbReference type="ChEBI" id="CHEBI:74449"/>
        <dbReference type="EC" id="2.1.1.181"/>
    </reaction>
</comment>
<keyword evidence="5 6" id="KW-0949">S-adenosyl-L-methionine</keyword>
<comment type="caution">
    <text evidence="7">The sequence shown here is derived from an EMBL/GenBank/DDBJ whole genome shotgun (WGS) entry which is preliminary data.</text>
</comment>
<evidence type="ECO:0000256" key="5">
    <source>
        <dbReference type="ARBA" id="ARBA00022691"/>
    </source>
</evidence>
<dbReference type="GO" id="GO:0005737">
    <property type="term" value="C:cytoplasm"/>
    <property type="evidence" value="ECO:0007669"/>
    <property type="project" value="UniProtKB-SubCell"/>
</dbReference>
<evidence type="ECO:0000256" key="6">
    <source>
        <dbReference type="HAMAP-Rule" id="MF_01848"/>
    </source>
</evidence>
<dbReference type="EC" id="2.1.1.181" evidence="6"/>
<reference evidence="7 8" key="1">
    <citation type="submission" date="2020-03" db="EMBL/GenBank/DDBJ databases">
        <title>Genomic Encyclopedia of Type Strains, Phase IV (KMG-IV): sequencing the most valuable type-strain genomes for metagenomic binning, comparative biology and taxonomic classification.</title>
        <authorList>
            <person name="Goeker M."/>
        </authorList>
    </citation>
    <scope>NUCLEOTIDE SEQUENCE [LARGE SCALE GENOMIC DNA]</scope>
    <source>
        <strain evidence="7 8">DSM 29762</strain>
    </source>
</reference>
<keyword evidence="1 6" id="KW-0963">Cytoplasm</keyword>
<sequence>MHPRNLHNKTYDFKKLINGHAPLQDFVFTNSYGTETIDFGNPKAVLALNKAILLSDYKLTDWELPEGYLCPPIPGRADYIHHIADVLKNEGMTEPVKGLDIGVGANCIYPLLGAQIYDWNMVGADIDQTAVVSARNNVGLNHELINKIEIRHQPNNADIFNGIIQPKEYFHFTLCNPPFHASKEEASKGSLQKLKNLKGSSALELNFGGQANELWCNGGEALFIKRMIKQSVAFAKQVGFFTCLVSKSDNLPKIKKQLNKLKASYSIIPMEQGNKKSRIVVWTFK</sequence>